<sequence>MTSLAEFKGLRKLCIGSEVIYHPDYGTGSSETPLRELLPSSLQVLDISCSLFSKDELPESPRFAATRDNLVHHGLLPADDQSERYFSQLTHLQIECEEELAANWDENDRNELIREFASHGTILRPYETADEPVDRYMYPTRYVGHQWETRPLVELIH</sequence>
<accession>A0A6A5VPQ8</accession>
<proteinExistence type="predicted"/>
<dbReference type="Proteomes" id="UP000800036">
    <property type="component" value="Unassembled WGS sequence"/>
</dbReference>
<dbReference type="AlphaFoldDB" id="A0A6A5VPQ8"/>
<name>A0A6A5VPQ8_9PLEO</name>
<keyword evidence="2" id="KW-1185">Reference proteome</keyword>
<evidence type="ECO:0000313" key="2">
    <source>
        <dbReference type="Proteomes" id="UP000800036"/>
    </source>
</evidence>
<gene>
    <name evidence="1" type="ORF">BU23DRAFT_565554</name>
</gene>
<organism evidence="1 2">
    <name type="scientific">Bimuria novae-zelandiae CBS 107.79</name>
    <dbReference type="NCBI Taxonomy" id="1447943"/>
    <lineage>
        <taxon>Eukaryota</taxon>
        <taxon>Fungi</taxon>
        <taxon>Dikarya</taxon>
        <taxon>Ascomycota</taxon>
        <taxon>Pezizomycotina</taxon>
        <taxon>Dothideomycetes</taxon>
        <taxon>Pleosporomycetidae</taxon>
        <taxon>Pleosporales</taxon>
        <taxon>Massarineae</taxon>
        <taxon>Didymosphaeriaceae</taxon>
        <taxon>Bimuria</taxon>
    </lineage>
</organism>
<reference evidence="1" key="1">
    <citation type="journal article" date="2020" name="Stud. Mycol.">
        <title>101 Dothideomycetes genomes: a test case for predicting lifestyles and emergence of pathogens.</title>
        <authorList>
            <person name="Haridas S."/>
            <person name="Albert R."/>
            <person name="Binder M."/>
            <person name="Bloem J."/>
            <person name="Labutti K."/>
            <person name="Salamov A."/>
            <person name="Andreopoulos B."/>
            <person name="Baker S."/>
            <person name="Barry K."/>
            <person name="Bills G."/>
            <person name="Bluhm B."/>
            <person name="Cannon C."/>
            <person name="Castanera R."/>
            <person name="Culley D."/>
            <person name="Daum C."/>
            <person name="Ezra D."/>
            <person name="Gonzalez J."/>
            <person name="Henrissat B."/>
            <person name="Kuo A."/>
            <person name="Liang C."/>
            <person name="Lipzen A."/>
            <person name="Lutzoni F."/>
            <person name="Magnuson J."/>
            <person name="Mondo S."/>
            <person name="Nolan M."/>
            <person name="Ohm R."/>
            <person name="Pangilinan J."/>
            <person name="Park H.-J."/>
            <person name="Ramirez L."/>
            <person name="Alfaro M."/>
            <person name="Sun H."/>
            <person name="Tritt A."/>
            <person name="Yoshinaga Y."/>
            <person name="Zwiers L.-H."/>
            <person name="Turgeon B."/>
            <person name="Goodwin S."/>
            <person name="Spatafora J."/>
            <person name="Crous P."/>
            <person name="Grigoriev I."/>
        </authorList>
    </citation>
    <scope>NUCLEOTIDE SEQUENCE</scope>
    <source>
        <strain evidence="1">CBS 107.79</strain>
    </source>
</reference>
<evidence type="ECO:0000313" key="1">
    <source>
        <dbReference type="EMBL" id="KAF1976886.1"/>
    </source>
</evidence>
<dbReference type="EMBL" id="ML976665">
    <property type="protein sequence ID" value="KAF1976886.1"/>
    <property type="molecule type" value="Genomic_DNA"/>
</dbReference>
<protein>
    <submittedName>
        <fullName evidence="1">Uncharacterized protein</fullName>
    </submittedName>
</protein>